<reference evidence="4" key="1">
    <citation type="journal article" date="2023" name="Mol. Plant Microbe Interact.">
        <title>Elucidating the Obligate Nature and Biological Capacity of an Invasive Fungal Corn Pathogen.</title>
        <authorList>
            <person name="MacCready J.S."/>
            <person name="Roggenkamp E.M."/>
            <person name="Gdanetz K."/>
            <person name="Chilvers M.I."/>
        </authorList>
    </citation>
    <scope>NUCLEOTIDE SEQUENCE</scope>
    <source>
        <strain evidence="4">PM02</strain>
    </source>
</reference>
<organism evidence="4 5">
    <name type="scientific">Phyllachora maydis</name>
    <dbReference type="NCBI Taxonomy" id="1825666"/>
    <lineage>
        <taxon>Eukaryota</taxon>
        <taxon>Fungi</taxon>
        <taxon>Dikarya</taxon>
        <taxon>Ascomycota</taxon>
        <taxon>Pezizomycotina</taxon>
        <taxon>Sordariomycetes</taxon>
        <taxon>Sordariomycetidae</taxon>
        <taxon>Phyllachorales</taxon>
        <taxon>Phyllachoraceae</taxon>
        <taxon>Phyllachora</taxon>
    </lineage>
</organism>
<dbReference type="Proteomes" id="UP001217918">
    <property type="component" value="Unassembled WGS sequence"/>
</dbReference>
<gene>
    <name evidence="4" type="ORF">P8C59_005727</name>
</gene>
<name>A0AAD9I5A8_9PEZI</name>
<dbReference type="EMBL" id="JAQQPM010000005">
    <property type="protein sequence ID" value="KAK2071291.1"/>
    <property type="molecule type" value="Genomic_DNA"/>
</dbReference>
<dbReference type="Pfam" id="PF00487">
    <property type="entry name" value="FA_desaturase"/>
    <property type="match status" value="1"/>
</dbReference>
<keyword evidence="5" id="KW-1185">Reference proteome</keyword>
<sequence length="590" mass="67798">MAFSSTATETQILGDTKPRQRRVGTPDSNSDSSLIMPESEFAPVADDRFPDIAAIRAAIPAHCFEPPLARSLGYLARDFALCLSLGYAALTYIPQLESAPLRWAAWALYGWLQGLVCVGIWILAHECGHGAFSRHQRVNDCIGWAAHSFLMVPYFSWKFSHHRHHRFTGHMEKDMAFVPRTRDDYYQPRASSLWLDPELFEDTPLVQAGKLIGHQLLGWQMYLLLNATSGPDSMQKKTGWLRQSHFEPTSAVFRPNEALFIALSDLGLAITGMGLYWLSTVVGWSTVGLLYAVPYFWVHHWLVAITYLHHNHPDVHHYDADSWTFVKGALATIDRDFGFIGRHLFHGIIECHVVHHLFPRIPFYYADEATEAIKPVVGDLYKRDPRPFLGQLWSVFTTCKYVESDPDVPGAMRPIEDRTYQVWSNVHRDMKAGYTYFFVSAPPWEFDASRHDWLYQWLRPLIDLMGSPHVYLLVVEVFHEQCGRELRLVADGRYWDAYVNHLEFAAHLEDADLDVPTRVHEHAIWTWPDLEVGRRGIHHEFIKAVKTEPTITPFMLAASVRWQHKHPRFNGKNEASPAAYIEFILEEGLR</sequence>
<evidence type="ECO:0000313" key="5">
    <source>
        <dbReference type="Proteomes" id="UP001217918"/>
    </source>
</evidence>
<keyword evidence="2" id="KW-1133">Transmembrane helix</keyword>
<feature type="region of interest" description="Disordered" evidence="1">
    <location>
        <begin position="1"/>
        <end position="35"/>
    </location>
</feature>
<evidence type="ECO:0000256" key="2">
    <source>
        <dbReference type="SAM" id="Phobius"/>
    </source>
</evidence>
<dbReference type="InterPro" id="IPR005804">
    <property type="entry name" value="FA_desaturase_dom"/>
</dbReference>
<dbReference type="CDD" id="cd03507">
    <property type="entry name" value="Delta12-FADS-like"/>
    <property type="match status" value="1"/>
</dbReference>
<proteinExistence type="predicted"/>
<accession>A0AAD9I5A8</accession>
<feature type="compositionally biased region" description="Polar residues" evidence="1">
    <location>
        <begin position="1"/>
        <end position="13"/>
    </location>
</feature>
<evidence type="ECO:0000313" key="4">
    <source>
        <dbReference type="EMBL" id="KAK2071291.1"/>
    </source>
</evidence>
<feature type="domain" description="Fatty acid desaturase" evidence="3">
    <location>
        <begin position="103"/>
        <end position="379"/>
    </location>
</feature>
<evidence type="ECO:0000259" key="3">
    <source>
        <dbReference type="Pfam" id="PF00487"/>
    </source>
</evidence>
<dbReference type="PANTHER" id="PTHR32100">
    <property type="entry name" value="OMEGA-6 FATTY ACID DESATURASE, CHLOROPLASTIC"/>
    <property type="match status" value="1"/>
</dbReference>
<feature type="transmembrane region" description="Helical" evidence="2">
    <location>
        <begin position="105"/>
        <end position="124"/>
    </location>
</feature>
<evidence type="ECO:0000256" key="1">
    <source>
        <dbReference type="SAM" id="MobiDB-lite"/>
    </source>
</evidence>
<dbReference type="GO" id="GO:0016491">
    <property type="term" value="F:oxidoreductase activity"/>
    <property type="evidence" value="ECO:0007669"/>
    <property type="project" value="InterPro"/>
</dbReference>
<dbReference type="AlphaFoldDB" id="A0AAD9I5A8"/>
<dbReference type="InterPro" id="IPR012171">
    <property type="entry name" value="Fatty_acid_desaturase"/>
</dbReference>
<protein>
    <recommendedName>
        <fullName evidence="3">Fatty acid desaturase domain-containing protein</fullName>
    </recommendedName>
</protein>
<feature type="transmembrane region" description="Helical" evidence="2">
    <location>
        <begin position="74"/>
        <end position="93"/>
    </location>
</feature>
<keyword evidence="2" id="KW-0812">Transmembrane</keyword>
<dbReference type="GO" id="GO:0006629">
    <property type="term" value="P:lipid metabolic process"/>
    <property type="evidence" value="ECO:0007669"/>
    <property type="project" value="InterPro"/>
</dbReference>
<keyword evidence="2" id="KW-0472">Membrane</keyword>
<comment type="caution">
    <text evidence="4">The sequence shown here is derived from an EMBL/GenBank/DDBJ whole genome shotgun (WGS) entry which is preliminary data.</text>
</comment>